<protein>
    <submittedName>
        <fullName evidence="1">Uncharacterized protein</fullName>
    </submittedName>
</protein>
<keyword evidence="2" id="KW-1185">Reference proteome</keyword>
<evidence type="ECO:0000313" key="2">
    <source>
        <dbReference type="Proteomes" id="UP000314294"/>
    </source>
</evidence>
<proteinExistence type="predicted"/>
<comment type="caution">
    <text evidence="1">The sequence shown here is derived from an EMBL/GenBank/DDBJ whole genome shotgun (WGS) entry which is preliminary data.</text>
</comment>
<sequence length="194" mass="21659">MAPGTDNLYERREAAILVFVGGAVAITEEALEAVFAPQLADNLVQCLTVEGIVIDCKGRVADVVVFSRCMGGLTCERDSRGSKEDRVCLFLLWASRSTNITDHEQPCRAKHIGESITVTAVLPEQRDKRLDETLIPTQHGPVLRPVWPLTASLLDQYLMHQLRLKARGPQHYHCLQHSAFIHTWQESFPFGAKV</sequence>
<evidence type="ECO:0000313" key="1">
    <source>
        <dbReference type="EMBL" id="TNN68363.1"/>
    </source>
</evidence>
<accession>A0A4Z2HTT5</accession>
<reference evidence="1 2" key="1">
    <citation type="submission" date="2019-03" db="EMBL/GenBank/DDBJ databases">
        <title>First draft genome of Liparis tanakae, snailfish: a comprehensive survey of snailfish specific genes.</title>
        <authorList>
            <person name="Kim W."/>
            <person name="Song I."/>
            <person name="Jeong J.-H."/>
            <person name="Kim D."/>
            <person name="Kim S."/>
            <person name="Ryu S."/>
            <person name="Song J.Y."/>
            <person name="Lee S.K."/>
        </authorList>
    </citation>
    <scope>NUCLEOTIDE SEQUENCE [LARGE SCALE GENOMIC DNA]</scope>
    <source>
        <tissue evidence="1">Muscle</tissue>
    </source>
</reference>
<dbReference type="Proteomes" id="UP000314294">
    <property type="component" value="Unassembled WGS sequence"/>
</dbReference>
<name>A0A4Z2HTT5_9TELE</name>
<organism evidence="1 2">
    <name type="scientific">Liparis tanakae</name>
    <name type="common">Tanaka's snailfish</name>
    <dbReference type="NCBI Taxonomy" id="230148"/>
    <lineage>
        <taxon>Eukaryota</taxon>
        <taxon>Metazoa</taxon>
        <taxon>Chordata</taxon>
        <taxon>Craniata</taxon>
        <taxon>Vertebrata</taxon>
        <taxon>Euteleostomi</taxon>
        <taxon>Actinopterygii</taxon>
        <taxon>Neopterygii</taxon>
        <taxon>Teleostei</taxon>
        <taxon>Neoteleostei</taxon>
        <taxon>Acanthomorphata</taxon>
        <taxon>Eupercaria</taxon>
        <taxon>Perciformes</taxon>
        <taxon>Cottioidei</taxon>
        <taxon>Cottales</taxon>
        <taxon>Liparidae</taxon>
        <taxon>Liparis</taxon>
    </lineage>
</organism>
<gene>
    <name evidence="1" type="ORF">EYF80_021416</name>
</gene>
<dbReference type="EMBL" id="SRLO01000191">
    <property type="protein sequence ID" value="TNN68363.1"/>
    <property type="molecule type" value="Genomic_DNA"/>
</dbReference>
<dbReference type="AlphaFoldDB" id="A0A4Z2HTT5"/>